<dbReference type="Pfam" id="PF01480">
    <property type="entry name" value="PWI"/>
    <property type="match status" value="1"/>
</dbReference>
<feature type="compositionally biased region" description="Basic residues" evidence="2">
    <location>
        <begin position="407"/>
        <end position="427"/>
    </location>
</feature>
<accession>A0AAE2C3H3</accession>
<dbReference type="Proteomes" id="UP001289374">
    <property type="component" value="Unassembled WGS sequence"/>
</dbReference>
<evidence type="ECO:0000256" key="2">
    <source>
        <dbReference type="SAM" id="MobiDB-lite"/>
    </source>
</evidence>
<proteinExistence type="predicted"/>
<feature type="domain" description="PWI" evidence="3">
    <location>
        <begin position="27"/>
        <end position="126"/>
    </location>
</feature>
<feature type="compositionally biased region" description="Basic residues" evidence="2">
    <location>
        <begin position="242"/>
        <end position="261"/>
    </location>
</feature>
<dbReference type="PROSITE" id="PS51025">
    <property type="entry name" value="PWI"/>
    <property type="match status" value="1"/>
</dbReference>
<feature type="compositionally biased region" description="Low complexity" evidence="2">
    <location>
        <begin position="378"/>
        <end position="387"/>
    </location>
</feature>
<gene>
    <name evidence="4" type="ORF">Sango_0349700</name>
</gene>
<dbReference type="PANTHER" id="PTHR23148:SF0">
    <property type="entry name" value="SERINE_ARGININE REPETITIVE MATRIX PROTEIN 1"/>
    <property type="match status" value="1"/>
</dbReference>
<dbReference type="GO" id="GO:0003723">
    <property type="term" value="F:RNA binding"/>
    <property type="evidence" value="ECO:0007669"/>
    <property type="project" value="TreeGrafter"/>
</dbReference>
<dbReference type="PANTHER" id="PTHR23148">
    <property type="entry name" value="SERINE/ARGININE REGULATED NUCLEAR MATRIX PROTEIN"/>
    <property type="match status" value="1"/>
</dbReference>
<dbReference type="Gene3D" id="1.20.1390.10">
    <property type="entry name" value="PWI domain"/>
    <property type="match status" value="1"/>
</dbReference>
<feature type="compositionally biased region" description="Basic residues" evidence="2">
    <location>
        <begin position="269"/>
        <end position="283"/>
    </location>
</feature>
<feature type="compositionally biased region" description="Basic residues" evidence="2">
    <location>
        <begin position="291"/>
        <end position="346"/>
    </location>
</feature>
<dbReference type="SUPFAM" id="SSF101233">
    <property type="entry name" value="PWI domain"/>
    <property type="match status" value="1"/>
</dbReference>
<feature type="compositionally biased region" description="Basic and acidic residues" evidence="2">
    <location>
        <begin position="539"/>
        <end position="550"/>
    </location>
</feature>
<sequence>MSGGFFRGTSADQDTRFSNKQAKLLKSQKFAPELENLVDMTKVKMDVMRPWIAKRVTELIGFEDEVLINFIYSLLEGKEVNGKQVHISLTGFMERNTGKFMKELWALLLSAQQNAETDRIANEIHRKKEKEKQEIEQEKIKMDGDGAMPRDKHDELDLHVKNDAGGSGINPADDKERYKRNGRRRPNRGSQSPDSAYRSPSLRKKRSISPSKSNSGSYSDGRRRSSSTSGTLSRSRSISSERRRRSSPRRSVTPRRRHITRRSPSPWRRSLHSKRRSTSHARSRSPSPVRYRVRSPRHHRSRSPLRRRSRSPVRRRSRTPIRRSPMRYRSRTPLRRRSPSPVRRRSLSPMQGRSLSPMRRRSPFVRRRSPSPLRRRSPSPVRRSPSPARRRYHRSPSIPHQQSISPVRRRSSLHGRKRSFTPVRRRSPSPQESSSPSHVRRSSLSPVRRGSPRSARSPVQSSGERARRHEKYAPARRASPSEESESPSENCKETRLVEGRPMVSLRSPQRDMLDQNNLRRKERDFSPSTQRSPFLSDASRGRSYGEERRSTSPRGSSHQKRERMVPESPNPLRKAAGQKPHHDSSGTGADDENKFSSRETGDHKYRSSRKISPVPVRHRDSTESAGIPCLVDGTKEDPTSGQVAAAAMFFILVYWCSETDLICYEGKGAPKLSRKSEQNDRNGSLDSPSKETDEQTVKVKEKRKHKKSDRQEVESDDYSSYDSYEERKEAKRRRKEEKKLKKEERRRRREERRRRRDERRAEKLKLRSMMRVVHHQILGEIILKMKVFEGETHEQATLRRQSLSRRSLRLNFVRRLLSRFEPKRALAIELLMLSNI</sequence>
<dbReference type="AlphaFoldDB" id="A0AAE2C3H3"/>
<reference evidence="4" key="1">
    <citation type="submission" date="2020-06" db="EMBL/GenBank/DDBJ databases">
        <authorList>
            <person name="Li T."/>
            <person name="Hu X."/>
            <person name="Zhang T."/>
            <person name="Song X."/>
            <person name="Zhang H."/>
            <person name="Dai N."/>
            <person name="Sheng W."/>
            <person name="Hou X."/>
            <person name="Wei L."/>
        </authorList>
    </citation>
    <scope>NUCLEOTIDE SEQUENCE</scope>
    <source>
        <strain evidence="4">K16</strain>
        <tissue evidence="4">Leaf</tissue>
    </source>
</reference>
<evidence type="ECO:0000256" key="1">
    <source>
        <dbReference type="ARBA" id="ARBA00022664"/>
    </source>
</evidence>
<evidence type="ECO:0000259" key="3">
    <source>
        <dbReference type="PROSITE" id="PS51025"/>
    </source>
</evidence>
<dbReference type="GO" id="GO:0048024">
    <property type="term" value="P:regulation of mRNA splicing, via spliceosome"/>
    <property type="evidence" value="ECO:0007669"/>
    <property type="project" value="TreeGrafter"/>
</dbReference>
<protein>
    <submittedName>
        <fullName evidence="4">Serine/arginine repetitive matrix protein 1</fullName>
    </submittedName>
</protein>
<feature type="compositionally biased region" description="Low complexity" evidence="2">
    <location>
        <begin position="395"/>
        <end position="406"/>
    </location>
</feature>
<name>A0AAE2C3H3_9LAMI</name>
<feature type="compositionally biased region" description="Basic and acidic residues" evidence="2">
    <location>
        <begin position="688"/>
        <end position="699"/>
    </location>
</feature>
<reference evidence="4" key="2">
    <citation type="journal article" date="2024" name="Plant">
        <title>Genomic evolution and insights into agronomic trait innovations of Sesamum species.</title>
        <authorList>
            <person name="Miao H."/>
            <person name="Wang L."/>
            <person name="Qu L."/>
            <person name="Liu H."/>
            <person name="Sun Y."/>
            <person name="Le M."/>
            <person name="Wang Q."/>
            <person name="Wei S."/>
            <person name="Zheng Y."/>
            <person name="Lin W."/>
            <person name="Duan Y."/>
            <person name="Cao H."/>
            <person name="Xiong S."/>
            <person name="Wang X."/>
            <person name="Wei L."/>
            <person name="Li C."/>
            <person name="Ma Q."/>
            <person name="Ju M."/>
            <person name="Zhao R."/>
            <person name="Li G."/>
            <person name="Mu C."/>
            <person name="Tian Q."/>
            <person name="Mei H."/>
            <person name="Zhang T."/>
            <person name="Gao T."/>
            <person name="Zhang H."/>
        </authorList>
    </citation>
    <scope>NUCLEOTIDE SEQUENCE</scope>
    <source>
        <strain evidence="4">K16</strain>
    </source>
</reference>
<feature type="compositionally biased region" description="Basic and acidic residues" evidence="2">
    <location>
        <begin position="591"/>
        <end position="605"/>
    </location>
</feature>
<comment type="caution">
    <text evidence="4">The sequence shown here is derived from an EMBL/GenBank/DDBJ whole genome shotgun (WGS) entry which is preliminary data.</text>
</comment>
<feature type="compositionally biased region" description="Basic residues" evidence="2">
    <location>
        <begin position="358"/>
        <end position="377"/>
    </location>
</feature>
<dbReference type="EMBL" id="JACGWL010000002">
    <property type="protein sequence ID" value="KAK4407687.1"/>
    <property type="molecule type" value="Genomic_DNA"/>
</dbReference>
<evidence type="ECO:0000313" key="5">
    <source>
        <dbReference type="Proteomes" id="UP001289374"/>
    </source>
</evidence>
<feature type="compositionally biased region" description="Basic residues" evidence="2">
    <location>
        <begin position="744"/>
        <end position="757"/>
    </location>
</feature>
<dbReference type="InterPro" id="IPR036483">
    <property type="entry name" value="PWI_dom_sf"/>
</dbReference>
<feature type="compositionally biased region" description="Basic and acidic residues" evidence="2">
    <location>
        <begin position="508"/>
        <end position="525"/>
    </location>
</feature>
<dbReference type="InterPro" id="IPR052225">
    <property type="entry name" value="Ser/Arg_repetitive_matrix"/>
</dbReference>
<dbReference type="GO" id="GO:0006397">
    <property type="term" value="P:mRNA processing"/>
    <property type="evidence" value="ECO:0007669"/>
    <property type="project" value="UniProtKB-KW"/>
</dbReference>
<keyword evidence="1" id="KW-0507">mRNA processing</keyword>
<feature type="region of interest" description="Disordered" evidence="2">
    <location>
        <begin position="127"/>
        <end position="638"/>
    </location>
</feature>
<keyword evidence="5" id="KW-1185">Reference proteome</keyword>
<evidence type="ECO:0000313" key="4">
    <source>
        <dbReference type="EMBL" id="KAK4407687.1"/>
    </source>
</evidence>
<feature type="compositionally biased region" description="Low complexity" evidence="2">
    <location>
        <begin position="428"/>
        <end position="454"/>
    </location>
</feature>
<dbReference type="InterPro" id="IPR002483">
    <property type="entry name" value="PWI_dom"/>
</dbReference>
<feature type="region of interest" description="Disordered" evidence="2">
    <location>
        <begin position="670"/>
        <end position="760"/>
    </location>
</feature>
<feature type="compositionally biased region" description="Basic and acidic residues" evidence="2">
    <location>
        <begin position="127"/>
        <end position="162"/>
    </location>
</feature>
<feature type="compositionally biased region" description="Low complexity" evidence="2">
    <location>
        <begin position="226"/>
        <end position="238"/>
    </location>
</feature>
<dbReference type="SMART" id="SM00311">
    <property type="entry name" value="PWI"/>
    <property type="match status" value="1"/>
</dbReference>
<dbReference type="GO" id="GO:0005681">
    <property type="term" value="C:spliceosomal complex"/>
    <property type="evidence" value="ECO:0007669"/>
    <property type="project" value="TreeGrafter"/>
</dbReference>
<feature type="compositionally biased region" description="Basic and acidic residues" evidence="2">
    <location>
        <begin position="464"/>
        <end position="473"/>
    </location>
</feature>
<organism evidence="4 5">
    <name type="scientific">Sesamum angolense</name>
    <dbReference type="NCBI Taxonomy" id="2727404"/>
    <lineage>
        <taxon>Eukaryota</taxon>
        <taxon>Viridiplantae</taxon>
        <taxon>Streptophyta</taxon>
        <taxon>Embryophyta</taxon>
        <taxon>Tracheophyta</taxon>
        <taxon>Spermatophyta</taxon>
        <taxon>Magnoliopsida</taxon>
        <taxon>eudicotyledons</taxon>
        <taxon>Gunneridae</taxon>
        <taxon>Pentapetalae</taxon>
        <taxon>asterids</taxon>
        <taxon>lamiids</taxon>
        <taxon>Lamiales</taxon>
        <taxon>Pedaliaceae</taxon>
        <taxon>Sesamum</taxon>
    </lineage>
</organism>